<dbReference type="InterPro" id="IPR012337">
    <property type="entry name" value="RNaseH-like_sf"/>
</dbReference>
<reference evidence="10" key="1">
    <citation type="journal article" date="2023" name="bioRxiv">
        <title>Improved chromosome-level genome assembly for marigold (Tagetes erecta).</title>
        <authorList>
            <person name="Jiang F."/>
            <person name="Yuan L."/>
            <person name="Wang S."/>
            <person name="Wang H."/>
            <person name="Xu D."/>
            <person name="Wang A."/>
            <person name="Fan W."/>
        </authorList>
    </citation>
    <scope>NUCLEOTIDE SEQUENCE</scope>
    <source>
        <strain evidence="10">WSJ</strain>
        <tissue evidence="10">Leaf</tissue>
    </source>
</reference>
<keyword evidence="11" id="KW-1185">Reference proteome</keyword>
<dbReference type="SUPFAM" id="SSF53098">
    <property type="entry name" value="Ribonuclease H-like"/>
    <property type="match status" value="1"/>
</dbReference>
<dbReference type="GO" id="GO:0003677">
    <property type="term" value="F:DNA binding"/>
    <property type="evidence" value="ECO:0007669"/>
    <property type="project" value="UniProtKB-KW"/>
</dbReference>
<evidence type="ECO:0000256" key="7">
    <source>
        <dbReference type="PROSITE-ProRule" id="PRU00027"/>
    </source>
</evidence>
<dbReference type="AlphaFoldDB" id="A0AAD8PBV5"/>
<dbReference type="Proteomes" id="UP001229421">
    <property type="component" value="Unassembled WGS sequence"/>
</dbReference>
<dbReference type="GO" id="GO:0008270">
    <property type="term" value="F:zinc ion binding"/>
    <property type="evidence" value="ECO:0007669"/>
    <property type="project" value="UniProtKB-KW"/>
</dbReference>
<evidence type="ECO:0000256" key="4">
    <source>
        <dbReference type="ARBA" id="ARBA00022833"/>
    </source>
</evidence>
<accession>A0AAD8PBV5</accession>
<proteinExistence type="predicted"/>
<dbReference type="Pfam" id="PF02892">
    <property type="entry name" value="zf-BED"/>
    <property type="match status" value="1"/>
</dbReference>
<dbReference type="Pfam" id="PF05699">
    <property type="entry name" value="Dimer_Tnp_hAT"/>
    <property type="match status" value="1"/>
</dbReference>
<feature type="domain" description="BED-type" evidence="9">
    <location>
        <begin position="49"/>
        <end position="108"/>
    </location>
</feature>
<comment type="subcellular location">
    <subcellularLocation>
        <location evidence="1">Nucleus</location>
    </subcellularLocation>
</comment>
<keyword evidence="4" id="KW-0862">Zinc</keyword>
<feature type="compositionally biased region" description="Polar residues" evidence="8">
    <location>
        <begin position="710"/>
        <end position="719"/>
    </location>
</feature>
<keyword evidence="2" id="KW-0479">Metal-binding</keyword>
<feature type="region of interest" description="Disordered" evidence="8">
    <location>
        <begin position="121"/>
        <end position="148"/>
    </location>
</feature>
<keyword evidence="5" id="KW-0238">DNA-binding</keyword>
<feature type="region of interest" description="Disordered" evidence="8">
    <location>
        <begin position="704"/>
        <end position="730"/>
    </location>
</feature>
<evidence type="ECO:0000259" key="9">
    <source>
        <dbReference type="PROSITE" id="PS50808"/>
    </source>
</evidence>
<evidence type="ECO:0000256" key="8">
    <source>
        <dbReference type="SAM" id="MobiDB-lite"/>
    </source>
</evidence>
<dbReference type="GO" id="GO:0046983">
    <property type="term" value="F:protein dimerization activity"/>
    <property type="evidence" value="ECO:0007669"/>
    <property type="project" value="InterPro"/>
</dbReference>
<dbReference type="GO" id="GO:0005634">
    <property type="term" value="C:nucleus"/>
    <property type="evidence" value="ECO:0007669"/>
    <property type="project" value="UniProtKB-SubCell"/>
</dbReference>
<dbReference type="PANTHER" id="PTHR32166:SF121">
    <property type="entry name" value="DUF659 DOMAIN-CONTAINING PROTEIN"/>
    <property type="match status" value="1"/>
</dbReference>
<dbReference type="EMBL" id="JAUHHV010000001">
    <property type="protein sequence ID" value="KAK1440659.1"/>
    <property type="molecule type" value="Genomic_DNA"/>
</dbReference>
<dbReference type="InterPro" id="IPR003656">
    <property type="entry name" value="Znf_BED"/>
</dbReference>
<protein>
    <recommendedName>
        <fullName evidence="9">BED-type domain-containing protein</fullName>
    </recommendedName>
</protein>
<keyword evidence="6" id="KW-0539">Nucleus</keyword>
<evidence type="ECO:0000313" key="10">
    <source>
        <dbReference type="EMBL" id="KAK1440659.1"/>
    </source>
</evidence>
<name>A0AAD8PBV5_TARER</name>
<evidence type="ECO:0000313" key="11">
    <source>
        <dbReference type="Proteomes" id="UP001229421"/>
    </source>
</evidence>
<dbReference type="Pfam" id="PF04937">
    <property type="entry name" value="DUF659"/>
    <property type="match status" value="1"/>
</dbReference>
<dbReference type="PROSITE" id="PS50808">
    <property type="entry name" value="ZF_BED"/>
    <property type="match status" value="1"/>
</dbReference>
<comment type="caution">
    <text evidence="10">The sequence shown here is derived from an EMBL/GenBank/DDBJ whole genome shotgun (WGS) entry which is preliminary data.</text>
</comment>
<evidence type="ECO:0000256" key="3">
    <source>
        <dbReference type="ARBA" id="ARBA00022771"/>
    </source>
</evidence>
<feature type="compositionally biased region" description="Acidic residues" evidence="8">
    <location>
        <begin position="721"/>
        <end position="730"/>
    </location>
</feature>
<organism evidence="10 11">
    <name type="scientific">Tagetes erecta</name>
    <name type="common">African marigold</name>
    <dbReference type="NCBI Taxonomy" id="13708"/>
    <lineage>
        <taxon>Eukaryota</taxon>
        <taxon>Viridiplantae</taxon>
        <taxon>Streptophyta</taxon>
        <taxon>Embryophyta</taxon>
        <taxon>Tracheophyta</taxon>
        <taxon>Spermatophyta</taxon>
        <taxon>Magnoliopsida</taxon>
        <taxon>eudicotyledons</taxon>
        <taxon>Gunneridae</taxon>
        <taxon>Pentapetalae</taxon>
        <taxon>asterids</taxon>
        <taxon>campanulids</taxon>
        <taxon>Asterales</taxon>
        <taxon>Asteraceae</taxon>
        <taxon>Asteroideae</taxon>
        <taxon>Heliantheae alliance</taxon>
        <taxon>Tageteae</taxon>
        <taxon>Tagetes</taxon>
    </lineage>
</organism>
<evidence type="ECO:0000256" key="5">
    <source>
        <dbReference type="ARBA" id="ARBA00023125"/>
    </source>
</evidence>
<dbReference type="InterPro" id="IPR008906">
    <property type="entry name" value="HATC_C_dom"/>
</dbReference>
<keyword evidence="3 7" id="KW-0863">Zinc-finger</keyword>
<evidence type="ECO:0000256" key="6">
    <source>
        <dbReference type="ARBA" id="ARBA00023242"/>
    </source>
</evidence>
<evidence type="ECO:0000256" key="1">
    <source>
        <dbReference type="ARBA" id="ARBA00004123"/>
    </source>
</evidence>
<evidence type="ECO:0000256" key="2">
    <source>
        <dbReference type="ARBA" id="ARBA00022723"/>
    </source>
</evidence>
<dbReference type="PANTHER" id="PTHR32166">
    <property type="entry name" value="OSJNBA0013A04.12 PROTEIN"/>
    <property type="match status" value="1"/>
</dbReference>
<gene>
    <name evidence="10" type="ORF">QVD17_06488</name>
</gene>
<dbReference type="InterPro" id="IPR007021">
    <property type="entry name" value="DUF659"/>
</dbReference>
<sequence>MLSSSTPPTRSRSQEQYQLIWCLIWNMDSMESPCSQPESQSSVHSNLRLKTDPAWKYATEGESVLGKKVVICGFCGKNVRGGGINRMKQHLGGVKGNISPCLKVPPDVKIQMRIAYEESIQKGKDEQTQSVKPHTTRPKRKASSTSENLQSYFERGINDASQPSIKSTWQSKERLLDTDLAVAMWIYHACIPMNAVNSPLFPIAMSKVSSMGHGYIGPSYHALRVSLLRDAKKAVTLIVEAQRLLWAETGCTIMSDGWRDVRQRPLINFLVYCPKGISFIKSVDASDVEANAENLCNLFAEIIEIVGYMNIVHFVTDNAANYKAAGKLLCEKYPLLCWSPCAAHCINLILKDISEITSVADLIQLASKVTVFIYNHKWPLNWLRKRDGWTEIIRPGATRFGTSFIALSSLYDHKSHLEAMVTSTDYKKVLKMPKAKEVKQIVLNENFWNNCFIIVKVMTPILRLLRICDSDEKPSLGYVFEGMSRAMKGIKELFRNKERHYKQYTNIIDARWDKMLRRNLHAAAYWLNPAFQYDTNNVEEKRLAFKGVLDMFEEKTNLDPLKLTSQLYQFRDREGDFSSRPLALGFAKKNHPDEWWKMFGGDVPELQTFAIRILSQTASSSGCERNWSVFERIHTKKRNRLEHQRLCDLVFVHYNLLLQNRKNENIRSCDPVDYESIDKTEFWVVDEEEEGELNYEELENMLEEEPPNNIGGTSNSQAQELEGEAMDEDLILFDDDDDDAAAANIDDLDDL</sequence>